<keyword evidence="2" id="KW-1185">Reference proteome</keyword>
<reference evidence="1 2" key="1">
    <citation type="submission" date="2022-10" db="EMBL/GenBank/DDBJ databases">
        <title>Luteolibacter flavescens strain MCCC 1K03193, whole genome shotgun sequencing project.</title>
        <authorList>
            <person name="Zhao G."/>
            <person name="Shen L."/>
        </authorList>
    </citation>
    <scope>NUCLEOTIDE SEQUENCE [LARGE SCALE GENOMIC DNA]</scope>
    <source>
        <strain evidence="1 2">MCCC 1K03193</strain>
    </source>
</reference>
<dbReference type="RefSeq" id="WP_264503676.1">
    <property type="nucleotide sequence ID" value="NZ_JAPDDS010000021.1"/>
</dbReference>
<dbReference type="Proteomes" id="UP001207930">
    <property type="component" value="Unassembled WGS sequence"/>
</dbReference>
<evidence type="ECO:0000313" key="1">
    <source>
        <dbReference type="EMBL" id="MCW1887719.1"/>
    </source>
</evidence>
<sequence>MDLWDSPVRVMWDPGGVRLVLVPYGAPMWEPVKVDGRQEVQVTAPVRAKGVVNLPRGNESHAIAFALARVKASPLAAVEANFTDALQLPRGKADVLLSFAGGRQFRVKNCAVQSWPHDHEDHVCRQRVSILGGEITLDAGSYVEGPVWGEVPPESLGTEDGEYLVTEDGEIITDES</sequence>
<evidence type="ECO:0000313" key="2">
    <source>
        <dbReference type="Proteomes" id="UP001207930"/>
    </source>
</evidence>
<proteinExistence type="predicted"/>
<name>A0ABT3FWW8_9BACT</name>
<gene>
    <name evidence="1" type="ORF">OKA04_23480</name>
</gene>
<dbReference type="EMBL" id="JAPDDS010000021">
    <property type="protein sequence ID" value="MCW1887719.1"/>
    <property type="molecule type" value="Genomic_DNA"/>
</dbReference>
<accession>A0ABT3FWW8</accession>
<comment type="caution">
    <text evidence="1">The sequence shown here is derived from an EMBL/GenBank/DDBJ whole genome shotgun (WGS) entry which is preliminary data.</text>
</comment>
<protein>
    <submittedName>
        <fullName evidence="1">Uncharacterized protein</fullName>
    </submittedName>
</protein>
<organism evidence="1 2">
    <name type="scientific">Luteolibacter flavescens</name>
    <dbReference type="NCBI Taxonomy" id="1859460"/>
    <lineage>
        <taxon>Bacteria</taxon>
        <taxon>Pseudomonadati</taxon>
        <taxon>Verrucomicrobiota</taxon>
        <taxon>Verrucomicrobiia</taxon>
        <taxon>Verrucomicrobiales</taxon>
        <taxon>Verrucomicrobiaceae</taxon>
        <taxon>Luteolibacter</taxon>
    </lineage>
</organism>